<dbReference type="EMBL" id="JAXCGZ010023654">
    <property type="protein sequence ID" value="KAK7006990.1"/>
    <property type="molecule type" value="Genomic_DNA"/>
</dbReference>
<proteinExistence type="predicted"/>
<dbReference type="Proteomes" id="UP001381693">
    <property type="component" value="Unassembled WGS sequence"/>
</dbReference>
<sequence>TPGIRGWSHRGDGPGDREASRPMDSIPGRLEKIRCLKASVKFDPYSQPPYGAHSKTHLSL</sequence>
<accession>A0AAN8ZNG9</accession>
<gene>
    <name evidence="2" type="ORF">SK128_005581</name>
</gene>
<feature type="compositionally biased region" description="Basic and acidic residues" evidence="1">
    <location>
        <begin position="9"/>
        <end position="21"/>
    </location>
</feature>
<comment type="caution">
    <text evidence="2">The sequence shown here is derived from an EMBL/GenBank/DDBJ whole genome shotgun (WGS) entry which is preliminary data.</text>
</comment>
<organism evidence="2 3">
    <name type="scientific">Halocaridina rubra</name>
    <name type="common">Hawaiian red shrimp</name>
    <dbReference type="NCBI Taxonomy" id="373956"/>
    <lineage>
        <taxon>Eukaryota</taxon>
        <taxon>Metazoa</taxon>
        <taxon>Ecdysozoa</taxon>
        <taxon>Arthropoda</taxon>
        <taxon>Crustacea</taxon>
        <taxon>Multicrustacea</taxon>
        <taxon>Malacostraca</taxon>
        <taxon>Eumalacostraca</taxon>
        <taxon>Eucarida</taxon>
        <taxon>Decapoda</taxon>
        <taxon>Pleocyemata</taxon>
        <taxon>Caridea</taxon>
        <taxon>Atyoidea</taxon>
        <taxon>Atyidae</taxon>
        <taxon>Halocaridina</taxon>
    </lineage>
</organism>
<keyword evidence="3" id="KW-1185">Reference proteome</keyword>
<name>A0AAN8ZNG9_HALRR</name>
<reference evidence="2 3" key="1">
    <citation type="submission" date="2023-11" db="EMBL/GenBank/DDBJ databases">
        <title>Halocaridina rubra genome assembly.</title>
        <authorList>
            <person name="Smith C."/>
        </authorList>
    </citation>
    <scope>NUCLEOTIDE SEQUENCE [LARGE SCALE GENOMIC DNA]</scope>
    <source>
        <strain evidence="2">EP-1</strain>
        <tissue evidence="2">Whole</tissue>
    </source>
</reference>
<feature type="non-terminal residue" evidence="2">
    <location>
        <position position="1"/>
    </location>
</feature>
<feature type="region of interest" description="Disordered" evidence="1">
    <location>
        <begin position="1"/>
        <end position="27"/>
    </location>
</feature>
<evidence type="ECO:0000313" key="2">
    <source>
        <dbReference type="EMBL" id="KAK7006990.1"/>
    </source>
</evidence>
<evidence type="ECO:0000256" key="1">
    <source>
        <dbReference type="SAM" id="MobiDB-lite"/>
    </source>
</evidence>
<dbReference type="AlphaFoldDB" id="A0AAN8ZNG9"/>
<evidence type="ECO:0000313" key="3">
    <source>
        <dbReference type="Proteomes" id="UP001381693"/>
    </source>
</evidence>
<protein>
    <submittedName>
        <fullName evidence="2">Uncharacterized protein</fullName>
    </submittedName>
</protein>